<dbReference type="HOGENOM" id="CLU_000384_32_1_1"/>
<dbReference type="OrthoDB" id="2977538at2759"/>
<dbReference type="GeneID" id="63690277"/>
<name>M5G4A6_DACPD</name>
<dbReference type="RefSeq" id="XP_040627554.1">
    <property type="nucleotide sequence ID" value="XM_040775215.1"/>
</dbReference>
<reference evidence="1 2" key="1">
    <citation type="journal article" date="2012" name="Science">
        <title>The Paleozoic origin of enzymatic lignin decomposition reconstructed from 31 fungal genomes.</title>
        <authorList>
            <person name="Floudas D."/>
            <person name="Binder M."/>
            <person name="Riley R."/>
            <person name="Barry K."/>
            <person name="Blanchette R.A."/>
            <person name="Henrissat B."/>
            <person name="Martinez A.T."/>
            <person name="Otillar R."/>
            <person name="Spatafora J.W."/>
            <person name="Yadav J.S."/>
            <person name="Aerts A."/>
            <person name="Benoit I."/>
            <person name="Boyd A."/>
            <person name="Carlson A."/>
            <person name="Copeland A."/>
            <person name="Coutinho P.M."/>
            <person name="de Vries R.P."/>
            <person name="Ferreira P."/>
            <person name="Findley K."/>
            <person name="Foster B."/>
            <person name="Gaskell J."/>
            <person name="Glotzer D."/>
            <person name="Gorecki P."/>
            <person name="Heitman J."/>
            <person name="Hesse C."/>
            <person name="Hori C."/>
            <person name="Igarashi K."/>
            <person name="Jurgens J.A."/>
            <person name="Kallen N."/>
            <person name="Kersten P."/>
            <person name="Kohler A."/>
            <person name="Kuees U."/>
            <person name="Kumar T.K.A."/>
            <person name="Kuo A."/>
            <person name="LaButti K."/>
            <person name="Larrondo L.F."/>
            <person name="Lindquist E."/>
            <person name="Ling A."/>
            <person name="Lombard V."/>
            <person name="Lucas S."/>
            <person name="Lundell T."/>
            <person name="Martin R."/>
            <person name="McLaughlin D.J."/>
            <person name="Morgenstern I."/>
            <person name="Morin E."/>
            <person name="Murat C."/>
            <person name="Nagy L.G."/>
            <person name="Nolan M."/>
            <person name="Ohm R.A."/>
            <person name="Patyshakuliyeva A."/>
            <person name="Rokas A."/>
            <person name="Ruiz-Duenas F.J."/>
            <person name="Sabat G."/>
            <person name="Salamov A."/>
            <person name="Samejima M."/>
            <person name="Schmutz J."/>
            <person name="Slot J.C."/>
            <person name="St John F."/>
            <person name="Stenlid J."/>
            <person name="Sun H."/>
            <person name="Sun S."/>
            <person name="Syed K."/>
            <person name="Tsang A."/>
            <person name="Wiebenga A."/>
            <person name="Young D."/>
            <person name="Pisabarro A."/>
            <person name="Eastwood D.C."/>
            <person name="Martin F."/>
            <person name="Cullen D."/>
            <person name="Grigoriev I.V."/>
            <person name="Hibbett D.S."/>
        </authorList>
    </citation>
    <scope>NUCLEOTIDE SEQUENCE [LARGE SCALE GENOMIC DNA]</scope>
    <source>
        <strain evidence="1 2">DJM-731 SS1</strain>
    </source>
</reference>
<accession>M5G4A6</accession>
<dbReference type="AlphaFoldDB" id="M5G4A6"/>
<dbReference type="Proteomes" id="UP000030653">
    <property type="component" value="Unassembled WGS sequence"/>
</dbReference>
<dbReference type="InterPro" id="IPR021109">
    <property type="entry name" value="Peptidase_aspartic_dom_sf"/>
</dbReference>
<gene>
    <name evidence="1" type="ORF">DACRYDRAFT_53933</name>
</gene>
<protein>
    <submittedName>
        <fullName evidence="1">Uncharacterized protein</fullName>
    </submittedName>
</protein>
<dbReference type="Gene3D" id="2.40.70.10">
    <property type="entry name" value="Acid Proteases"/>
    <property type="match status" value="1"/>
</dbReference>
<dbReference type="STRING" id="1858805.M5G4A6"/>
<dbReference type="CDD" id="cd00303">
    <property type="entry name" value="retropepsin_like"/>
    <property type="match status" value="1"/>
</dbReference>
<organism evidence="1 2">
    <name type="scientific">Dacryopinax primogenitus (strain DJM 731)</name>
    <name type="common">Brown rot fungus</name>
    <dbReference type="NCBI Taxonomy" id="1858805"/>
    <lineage>
        <taxon>Eukaryota</taxon>
        <taxon>Fungi</taxon>
        <taxon>Dikarya</taxon>
        <taxon>Basidiomycota</taxon>
        <taxon>Agaricomycotina</taxon>
        <taxon>Dacrymycetes</taxon>
        <taxon>Dacrymycetales</taxon>
        <taxon>Dacrymycetaceae</taxon>
        <taxon>Dacryopinax</taxon>
    </lineage>
</organism>
<proteinExistence type="predicted"/>
<sequence>ESGKEFECLVLVNSGGTGLLIDPSYMCMLKLKTTKLAYVILAFNINGLLNQVECIMHTVNLVVCCGAHTEHATFHVCSIGYCEVILGFLWLAKHNLEINWQAKTQAMAQPRQVREW</sequence>
<keyword evidence="2" id="KW-1185">Reference proteome</keyword>
<feature type="non-terminal residue" evidence="1">
    <location>
        <position position="1"/>
    </location>
</feature>
<evidence type="ECO:0000313" key="1">
    <source>
        <dbReference type="EMBL" id="EJU00657.1"/>
    </source>
</evidence>
<dbReference type="EMBL" id="JH795866">
    <property type="protein sequence ID" value="EJU00657.1"/>
    <property type="molecule type" value="Genomic_DNA"/>
</dbReference>
<evidence type="ECO:0000313" key="2">
    <source>
        <dbReference type="Proteomes" id="UP000030653"/>
    </source>
</evidence>
<dbReference type="OMA" id="HTEHATF"/>